<sequence length="106" mass="11658">MAKCTAKGQAVLDEIFKIRYCNTPQSPHPYSKSWGCAPSRGDFAPAYRPTPATVRVVTALLGDLCSDNRDCMILYSHCVKGACTCLPNYSISSDRQECIAQTTYNN</sequence>
<protein>
    <recommendedName>
        <fullName evidence="1">EB domain-containing protein</fullName>
    </recommendedName>
</protein>
<dbReference type="AlphaFoldDB" id="A0AAV8VXH5"/>
<name>A0AAV8VXH5_9CUCU</name>
<feature type="domain" description="EB" evidence="1">
    <location>
        <begin position="58"/>
        <end position="93"/>
    </location>
</feature>
<evidence type="ECO:0000313" key="3">
    <source>
        <dbReference type="Proteomes" id="UP001159042"/>
    </source>
</evidence>
<accession>A0AAV8VXH5</accession>
<dbReference type="InterPro" id="IPR006149">
    <property type="entry name" value="EB_dom"/>
</dbReference>
<gene>
    <name evidence="2" type="ORF">NQ315_014984</name>
</gene>
<dbReference type="Proteomes" id="UP001159042">
    <property type="component" value="Unassembled WGS sequence"/>
</dbReference>
<keyword evidence="3" id="KW-1185">Reference proteome</keyword>
<organism evidence="2 3">
    <name type="scientific">Exocentrus adspersus</name>
    <dbReference type="NCBI Taxonomy" id="1586481"/>
    <lineage>
        <taxon>Eukaryota</taxon>
        <taxon>Metazoa</taxon>
        <taxon>Ecdysozoa</taxon>
        <taxon>Arthropoda</taxon>
        <taxon>Hexapoda</taxon>
        <taxon>Insecta</taxon>
        <taxon>Pterygota</taxon>
        <taxon>Neoptera</taxon>
        <taxon>Endopterygota</taxon>
        <taxon>Coleoptera</taxon>
        <taxon>Polyphaga</taxon>
        <taxon>Cucujiformia</taxon>
        <taxon>Chrysomeloidea</taxon>
        <taxon>Cerambycidae</taxon>
        <taxon>Lamiinae</taxon>
        <taxon>Acanthocinini</taxon>
        <taxon>Exocentrus</taxon>
    </lineage>
</organism>
<evidence type="ECO:0000259" key="1">
    <source>
        <dbReference type="Pfam" id="PF01683"/>
    </source>
</evidence>
<comment type="caution">
    <text evidence="2">The sequence shown here is derived from an EMBL/GenBank/DDBJ whole genome shotgun (WGS) entry which is preliminary data.</text>
</comment>
<reference evidence="2 3" key="1">
    <citation type="journal article" date="2023" name="Insect Mol. Biol.">
        <title>Genome sequencing provides insights into the evolution of gene families encoding plant cell wall-degrading enzymes in longhorned beetles.</title>
        <authorList>
            <person name="Shin N.R."/>
            <person name="Okamura Y."/>
            <person name="Kirsch R."/>
            <person name="Pauchet Y."/>
        </authorList>
    </citation>
    <scope>NUCLEOTIDE SEQUENCE [LARGE SCALE GENOMIC DNA]</scope>
    <source>
        <strain evidence="2">EAD_L_NR</strain>
    </source>
</reference>
<proteinExistence type="predicted"/>
<dbReference type="Pfam" id="PF01683">
    <property type="entry name" value="EB"/>
    <property type="match status" value="1"/>
</dbReference>
<dbReference type="EMBL" id="JANEYG010000023">
    <property type="protein sequence ID" value="KAJ8918665.1"/>
    <property type="molecule type" value="Genomic_DNA"/>
</dbReference>
<evidence type="ECO:0000313" key="2">
    <source>
        <dbReference type="EMBL" id="KAJ8918665.1"/>
    </source>
</evidence>